<feature type="compositionally biased region" description="Pro residues" evidence="1">
    <location>
        <begin position="191"/>
        <end position="201"/>
    </location>
</feature>
<proteinExistence type="predicted"/>
<organism evidence="2 3">
    <name type="scientific">Pisolithus microcarpus 441</name>
    <dbReference type="NCBI Taxonomy" id="765257"/>
    <lineage>
        <taxon>Eukaryota</taxon>
        <taxon>Fungi</taxon>
        <taxon>Dikarya</taxon>
        <taxon>Basidiomycota</taxon>
        <taxon>Agaricomycotina</taxon>
        <taxon>Agaricomycetes</taxon>
        <taxon>Agaricomycetidae</taxon>
        <taxon>Boletales</taxon>
        <taxon>Sclerodermatineae</taxon>
        <taxon>Pisolithaceae</taxon>
        <taxon>Pisolithus</taxon>
    </lineage>
</organism>
<evidence type="ECO:0000256" key="1">
    <source>
        <dbReference type="SAM" id="MobiDB-lite"/>
    </source>
</evidence>
<feature type="compositionally biased region" description="Basic and acidic residues" evidence="1">
    <location>
        <begin position="339"/>
        <end position="350"/>
    </location>
</feature>
<feature type="compositionally biased region" description="Low complexity" evidence="1">
    <location>
        <begin position="375"/>
        <end position="397"/>
    </location>
</feature>
<feature type="compositionally biased region" description="Polar residues" evidence="1">
    <location>
        <begin position="243"/>
        <end position="252"/>
    </location>
</feature>
<gene>
    <name evidence="2" type="ORF">PISMIDRAFT_17163</name>
</gene>
<evidence type="ECO:0000313" key="2">
    <source>
        <dbReference type="EMBL" id="KIK14653.1"/>
    </source>
</evidence>
<dbReference type="OrthoDB" id="2682603at2759"/>
<dbReference type="EMBL" id="KN833929">
    <property type="protein sequence ID" value="KIK14653.1"/>
    <property type="molecule type" value="Genomic_DNA"/>
</dbReference>
<accession>A0A0C9Z3N7</accession>
<protein>
    <submittedName>
        <fullName evidence="2">Uncharacterized protein</fullName>
    </submittedName>
</protein>
<dbReference type="Proteomes" id="UP000054018">
    <property type="component" value="Unassembled WGS sequence"/>
</dbReference>
<evidence type="ECO:0000313" key="3">
    <source>
        <dbReference type="Proteomes" id="UP000054018"/>
    </source>
</evidence>
<keyword evidence="3" id="KW-1185">Reference proteome</keyword>
<feature type="region of interest" description="Disordered" evidence="1">
    <location>
        <begin position="183"/>
        <end position="416"/>
    </location>
</feature>
<feature type="region of interest" description="Disordered" evidence="1">
    <location>
        <begin position="122"/>
        <end position="160"/>
    </location>
</feature>
<feature type="compositionally biased region" description="Basic and acidic residues" evidence="1">
    <location>
        <begin position="309"/>
        <end position="327"/>
    </location>
</feature>
<reference evidence="2 3" key="1">
    <citation type="submission" date="2014-04" db="EMBL/GenBank/DDBJ databases">
        <authorList>
            <consortium name="DOE Joint Genome Institute"/>
            <person name="Kuo A."/>
            <person name="Kohler A."/>
            <person name="Costa M.D."/>
            <person name="Nagy L.G."/>
            <person name="Floudas D."/>
            <person name="Copeland A."/>
            <person name="Barry K.W."/>
            <person name="Cichocki N."/>
            <person name="Veneault-Fourrey C."/>
            <person name="LaButti K."/>
            <person name="Lindquist E.A."/>
            <person name="Lipzen A."/>
            <person name="Lundell T."/>
            <person name="Morin E."/>
            <person name="Murat C."/>
            <person name="Sun H."/>
            <person name="Tunlid A."/>
            <person name="Henrissat B."/>
            <person name="Grigoriev I.V."/>
            <person name="Hibbett D.S."/>
            <person name="Martin F."/>
            <person name="Nordberg H.P."/>
            <person name="Cantor M.N."/>
            <person name="Hua S.X."/>
        </authorList>
    </citation>
    <scope>NUCLEOTIDE SEQUENCE [LARGE SCALE GENOMIC DNA]</scope>
    <source>
        <strain evidence="2 3">441</strain>
    </source>
</reference>
<dbReference type="HOGENOM" id="CLU_660760_0_0_1"/>
<name>A0A0C9Z3N7_9AGAM</name>
<feature type="compositionally biased region" description="Acidic residues" evidence="1">
    <location>
        <begin position="275"/>
        <end position="308"/>
    </location>
</feature>
<sequence>MLTDVTLSQIPELSEFVDDDNDDNANTNDNLLADDSELDLLRRDCEQGHATSFTSEHAGQSSTEHNHTDIKLDFQTRTQPTSTRHPQTQIPGIRVGALDTVTNTRIYESQRKIGGIAGKLASYSQRPPSLPKPVFPTNSTISDESLPRHRSSTPTPEPTVLITAEPDQTAIPPVSASAHIPIQTHPDARSPSPPPEQPPQGSPKNVENDEQEELEVADITITVADADSDSNSPASKRDDNAKVDSNSMLSHSHQGEHVKPVFSPMRRGTKRSIDLDEAADDSIGEQDGEADEQAYGDIVMDDSDTEMETDLHMNAEERGGHTKKDVQSKGGRTHVVRGNKTDNRKDDPLRKKNKIPESTSTRTLPAKRTKYVPRSASTSVTSASSTTTTTSKITSAKARIRSGAGGDTPTAWNRED</sequence>
<reference evidence="3" key="2">
    <citation type="submission" date="2015-01" db="EMBL/GenBank/DDBJ databases">
        <title>Evolutionary Origins and Diversification of the Mycorrhizal Mutualists.</title>
        <authorList>
            <consortium name="DOE Joint Genome Institute"/>
            <consortium name="Mycorrhizal Genomics Consortium"/>
            <person name="Kohler A."/>
            <person name="Kuo A."/>
            <person name="Nagy L.G."/>
            <person name="Floudas D."/>
            <person name="Copeland A."/>
            <person name="Barry K.W."/>
            <person name="Cichocki N."/>
            <person name="Veneault-Fourrey C."/>
            <person name="LaButti K."/>
            <person name="Lindquist E.A."/>
            <person name="Lipzen A."/>
            <person name="Lundell T."/>
            <person name="Morin E."/>
            <person name="Murat C."/>
            <person name="Riley R."/>
            <person name="Ohm R."/>
            <person name="Sun H."/>
            <person name="Tunlid A."/>
            <person name="Henrissat B."/>
            <person name="Grigoriev I.V."/>
            <person name="Hibbett D.S."/>
            <person name="Martin F."/>
        </authorList>
    </citation>
    <scope>NUCLEOTIDE SEQUENCE [LARGE SCALE GENOMIC DNA]</scope>
    <source>
        <strain evidence="3">441</strain>
    </source>
</reference>
<dbReference type="AlphaFoldDB" id="A0A0C9Z3N7"/>